<dbReference type="EMBL" id="BANB01000120">
    <property type="protein sequence ID" value="GAN76579.1"/>
    <property type="molecule type" value="Genomic_DNA"/>
</dbReference>
<comment type="caution">
    <text evidence="2">The sequence shown here is derived from an EMBL/GenBank/DDBJ whole genome shotgun (WGS) entry which is preliminary data.</text>
</comment>
<name>A0A0D6P6T1_9PROT</name>
<dbReference type="AlphaFoldDB" id="A0A0D6P6T1"/>
<accession>A0A0D6P6T1</accession>
<keyword evidence="1" id="KW-0732">Signal</keyword>
<evidence type="ECO:0000313" key="3">
    <source>
        <dbReference type="Proteomes" id="UP000032680"/>
    </source>
</evidence>
<organism evidence="2 3">
    <name type="scientific">Acidisphaera rubrifaciens HS-AP3</name>
    <dbReference type="NCBI Taxonomy" id="1231350"/>
    <lineage>
        <taxon>Bacteria</taxon>
        <taxon>Pseudomonadati</taxon>
        <taxon>Pseudomonadota</taxon>
        <taxon>Alphaproteobacteria</taxon>
        <taxon>Acetobacterales</taxon>
        <taxon>Acetobacteraceae</taxon>
        <taxon>Acidisphaera</taxon>
    </lineage>
</organism>
<feature type="signal peptide" evidence="1">
    <location>
        <begin position="1"/>
        <end position="30"/>
    </location>
</feature>
<dbReference type="Proteomes" id="UP000032680">
    <property type="component" value="Unassembled WGS sequence"/>
</dbReference>
<keyword evidence="3" id="KW-1185">Reference proteome</keyword>
<reference evidence="2 3" key="1">
    <citation type="submission" date="2012-11" db="EMBL/GenBank/DDBJ databases">
        <title>Whole genome sequence of Acidisphaera rubrifaciens HS-AP3.</title>
        <authorList>
            <person name="Azuma Y."/>
            <person name="Higashiura N."/>
            <person name="Hirakawa H."/>
            <person name="Matsushita K."/>
        </authorList>
    </citation>
    <scope>NUCLEOTIDE SEQUENCE [LARGE SCALE GENOMIC DNA]</scope>
    <source>
        <strain evidence="2 3">HS-AP3</strain>
    </source>
</reference>
<dbReference type="RefSeq" id="WP_048860415.1">
    <property type="nucleotide sequence ID" value="NZ_BANB01000120.1"/>
</dbReference>
<feature type="chain" id="PRO_5002309521" description="DUF306 domain-containing protein" evidence="1">
    <location>
        <begin position="31"/>
        <end position="139"/>
    </location>
</feature>
<sequence length="139" mass="14394">MKTLLRLGTALVLCGAIAACSSPKPAPVPAAPVAAVPTTPPPPPTTFDGTYRGLMTRVRMASKSHACPRSHAMTLMIANGTFSYKMSKSTTFDGTLAADGSFTAAAGDMTMKGMAAEKMVTGTLDGENCGYTFNLKKRG</sequence>
<evidence type="ECO:0000256" key="1">
    <source>
        <dbReference type="SAM" id="SignalP"/>
    </source>
</evidence>
<dbReference type="OrthoDB" id="1659780at2"/>
<proteinExistence type="predicted"/>
<protein>
    <recommendedName>
        <fullName evidence="4">DUF306 domain-containing protein</fullName>
    </recommendedName>
</protein>
<evidence type="ECO:0008006" key="4">
    <source>
        <dbReference type="Google" id="ProtNLM"/>
    </source>
</evidence>
<dbReference type="PROSITE" id="PS51257">
    <property type="entry name" value="PROKAR_LIPOPROTEIN"/>
    <property type="match status" value="1"/>
</dbReference>
<gene>
    <name evidence="2" type="ORF">Asru_0120_11</name>
</gene>
<evidence type="ECO:0000313" key="2">
    <source>
        <dbReference type="EMBL" id="GAN76579.1"/>
    </source>
</evidence>